<dbReference type="Gene3D" id="1.10.150.240">
    <property type="entry name" value="Putative phosphatase, domain 2"/>
    <property type="match status" value="1"/>
</dbReference>
<dbReference type="PANTHER" id="PTHR43481:SF4">
    <property type="entry name" value="GLYCEROL-1-PHOSPHATE PHOSPHOHYDROLASE 1-RELATED"/>
    <property type="match status" value="1"/>
</dbReference>
<dbReference type="Pfam" id="PF13419">
    <property type="entry name" value="HAD_2"/>
    <property type="match status" value="1"/>
</dbReference>
<gene>
    <name evidence="1" type="ORF">BROFUL_02018</name>
</gene>
<name>A0A0M2UTX0_9BACT</name>
<organism evidence="1 2">
    <name type="scientific">Candidatus Brocadia fulgida</name>
    <dbReference type="NCBI Taxonomy" id="380242"/>
    <lineage>
        <taxon>Bacteria</taxon>
        <taxon>Pseudomonadati</taxon>
        <taxon>Planctomycetota</taxon>
        <taxon>Candidatus Brocadiia</taxon>
        <taxon>Candidatus Brocadiales</taxon>
        <taxon>Candidatus Brocadiaceae</taxon>
        <taxon>Candidatus Brocadia</taxon>
    </lineage>
</organism>
<evidence type="ECO:0000313" key="1">
    <source>
        <dbReference type="EMBL" id="KKO19262.1"/>
    </source>
</evidence>
<reference evidence="1 2" key="1">
    <citation type="journal article" date="2013" name="BMC Microbiol.">
        <title>Identification of the type II cytochrome c maturation pathway in anammox bacteria by comparative genomics.</title>
        <authorList>
            <person name="Ferousi C."/>
            <person name="Speth D.R."/>
            <person name="Reimann J."/>
            <person name="Op den Camp H.J."/>
            <person name="Allen J.W."/>
            <person name="Keltjens J.T."/>
            <person name="Jetten M.S."/>
        </authorList>
    </citation>
    <scope>NUCLEOTIDE SEQUENCE [LARGE SCALE GENOMIC DNA]</scope>
    <source>
        <strain evidence="1">RU1</strain>
    </source>
</reference>
<protein>
    <submittedName>
        <fullName evidence="1">Beta-phosphoglucomutase</fullName>
    </submittedName>
</protein>
<dbReference type="InterPro" id="IPR036412">
    <property type="entry name" value="HAD-like_sf"/>
</dbReference>
<dbReference type="AlphaFoldDB" id="A0A0M2UTX0"/>
<dbReference type="SUPFAM" id="SSF56784">
    <property type="entry name" value="HAD-like"/>
    <property type="match status" value="1"/>
</dbReference>
<dbReference type="PANTHER" id="PTHR43481">
    <property type="entry name" value="FRUCTOSE-1-PHOSPHATE PHOSPHATASE"/>
    <property type="match status" value="1"/>
</dbReference>
<dbReference type="CDD" id="cd07505">
    <property type="entry name" value="HAD_BPGM-like"/>
    <property type="match status" value="1"/>
</dbReference>
<dbReference type="InterPro" id="IPR023198">
    <property type="entry name" value="PGP-like_dom2"/>
</dbReference>
<accession>A0A0M2UTX0</accession>
<dbReference type="InterPro" id="IPR051806">
    <property type="entry name" value="HAD-like_SPP"/>
</dbReference>
<dbReference type="GO" id="GO:0050308">
    <property type="term" value="F:sugar-phosphatase activity"/>
    <property type="evidence" value="ECO:0007669"/>
    <property type="project" value="TreeGrafter"/>
</dbReference>
<comment type="caution">
    <text evidence="1">The sequence shown here is derived from an EMBL/GenBank/DDBJ whole genome shotgun (WGS) entry which is preliminary data.</text>
</comment>
<dbReference type="Proteomes" id="UP000034954">
    <property type="component" value="Unassembled WGS sequence"/>
</dbReference>
<keyword evidence="2" id="KW-1185">Reference proteome</keyword>
<evidence type="ECO:0000313" key="2">
    <source>
        <dbReference type="Proteomes" id="UP000034954"/>
    </source>
</evidence>
<dbReference type="InterPro" id="IPR041492">
    <property type="entry name" value="HAD_2"/>
</dbReference>
<dbReference type="InterPro" id="IPR023214">
    <property type="entry name" value="HAD_sf"/>
</dbReference>
<dbReference type="InterPro" id="IPR006439">
    <property type="entry name" value="HAD-SF_hydro_IA"/>
</dbReference>
<dbReference type="NCBIfam" id="TIGR01509">
    <property type="entry name" value="HAD-SF-IA-v3"/>
    <property type="match status" value="1"/>
</dbReference>
<dbReference type="Gene3D" id="3.40.50.1000">
    <property type="entry name" value="HAD superfamily/HAD-like"/>
    <property type="match status" value="1"/>
</dbReference>
<dbReference type="EMBL" id="LAQJ01000206">
    <property type="protein sequence ID" value="KKO19262.1"/>
    <property type="molecule type" value="Genomic_DNA"/>
</dbReference>
<proteinExistence type="predicted"/>
<sequence>MDGVLVDSMSYHAEAWDIVLKTAGISIDKKIIYELEGANCRQVIDIILRQHNQIPTETEIRDLGRKKMEVFELIERVRPFDGMPELLETLKLKYQLAVVSGSNKKTVQTTLNTFFPDTFKVIVDGEETRIGKPSPEPYLRAIEKLGIPKNHCLVIENAPLGIRSAKGAGLRCIAITTYLSREFLKEADFIVDDHRELRKYLEREAERENDKGYNHVNTP</sequence>